<evidence type="ECO:0000256" key="3">
    <source>
        <dbReference type="ARBA" id="ARBA00022801"/>
    </source>
</evidence>
<evidence type="ECO:0000256" key="1">
    <source>
        <dbReference type="ARBA" id="ARBA00007261"/>
    </source>
</evidence>
<evidence type="ECO:0000313" key="8">
    <source>
        <dbReference type="EMBL" id="SER65423.1"/>
    </source>
</evidence>
<dbReference type="Gene3D" id="3.30.830.10">
    <property type="entry name" value="Metalloenzyme, LuxS/M16 peptidase-like"/>
    <property type="match status" value="2"/>
</dbReference>
<keyword evidence="2" id="KW-0645">Protease</keyword>
<gene>
    <name evidence="8" type="ORF">SAMN05443377_10514</name>
</gene>
<keyword evidence="3" id="KW-0378">Hydrolase</keyword>
<evidence type="ECO:0000256" key="2">
    <source>
        <dbReference type="ARBA" id="ARBA00022670"/>
    </source>
</evidence>
<dbReference type="SUPFAM" id="SSF63411">
    <property type="entry name" value="LuxS/MPP-like metallohydrolase"/>
    <property type="match status" value="2"/>
</dbReference>
<protein>
    <submittedName>
        <fullName evidence="8">Predicted Zn-dependent peptidase</fullName>
    </submittedName>
</protein>
<dbReference type="PANTHER" id="PTHR43690">
    <property type="entry name" value="NARDILYSIN"/>
    <property type="match status" value="1"/>
</dbReference>
<organism evidence="8 9">
    <name type="scientific">Propionibacterium cyclohexanicum</name>
    <dbReference type="NCBI Taxonomy" id="64702"/>
    <lineage>
        <taxon>Bacteria</taxon>
        <taxon>Bacillati</taxon>
        <taxon>Actinomycetota</taxon>
        <taxon>Actinomycetes</taxon>
        <taxon>Propionibacteriales</taxon>
        <taxon>Propionibacteriaceae</taxon>
        <taxon>Propionibacterium</taxon>
    </lineage>
</organism>
<dbReference type="InterPro" id="IPR007863">
    <property type="entry name" value="Peptidase_M16_C"/>
</dbReference>
<dbReference type="EMBL" id="FOGZ01000005">
    <property type="protein sequence ID" value="SER65423.1"/>
    <property type="molecule type" value="Genomic_DNA"/>
</dbReference>
<accession>A0A1H9R0D4</accession>
<reference evidence="8 9" key="1">
    <citation type="submission" date="2016-10" db="EMBL/GenBank/DDBJ databases">
        <authorList>
            <person name="de Groot N.N."/>
        </authorList>
    </citation>
    <scope>NUCLEOTIDE SEQUENCE [LARGE SCALE GENOMIC DNA]</scope>
    <source>
        <strain evidence="8 9">DSM 16859</strain>
    </source>
</reference>
<dbReference type="GO" id="GO:0008237">
    <property type="term" value="F:metallopeptidase activity"/>
    <property type="evidence" value="ECO:0007669"/>
    <property type="project" value="UniProtKB-KW"/>
</dbReference>
<evidence type="ECO:0000259" key="7">
    <source>
        <dbReference type="Pfam" id="PF05193"/>
    </source>
</evidence>
<proteinExistence type="inferred from homology"/>
<comment type="similarity">
    <text evidence="1">Belongs to the peptidase M16 family.</text>
</comment>
<keyword evidence="5" id="KW-0482">Metalloprotease</keyword>
<dbReference type="AlphaFoldDB" id="A0A1H9R0D4"/>
<dbReference type="GO" id="GO:0046872">
    <property type="term" value="F:metal ion binding"/>
    <property type="evidence" value="ECO:0007669"/>
    <property type="project" value="InterPro"/>
</dbReference>
<dbReference type="PANTHER" id="PTHR43690:SF17">
    <property type="entry name" value="PROTEIN YHJJ"/>
    <property type="match status" value="1"/>
</dbReference>
<dbReference type="Proteomes" id="UP000198815">
    <property type="component" value="Unassembled WGS sequence"/>
</dbReference>
<dbReference type="RefSeq" id="WP_281245636.1">
    <property type="nucleotide sequence ID" value="NZ_FOGZ01000005.1"/>
</dbReference>
<dbReference type="Pfam" id="PF05193">
    <property type="entry name" value="Peptidase_M16_C"/>
    <property type="match status" value="1"/>
</dbReference>
<evidence type="ECO:0000313" key="9">
    <source>
        <dbReference type="Proteomes" id="UP000198815"/>
    </source>
</evidence>
<name>A0A1H9R0D4_9ACTN</name>
<feature type="domain" description="Peptidase M16 N-terminal" evidence="6">
    <location>
        <begin position="20"/>
        <end position="135"/>
    </location>
</feature>
<keyword evidence="4" id="KW-0862">Zinc</keyword>
<keyword evidence="9" id="KW-1185">Reference proteome</keyword>
<dbReference type="GO" id="GO:0006508">
    <property type="term" value="P:proteolysis"/>
    <property type="evidence" value="ECO:0007669"/>
    <property type="project" value="UniProtKB-KW"/>
</dbReference>
<feature type="domain" description="Peptidase M16 C-terminal" evidence="7">
    <location>
        <begin position="177"/>
        <end position="352"/>
    </location>
</feature>
<sequence length="425" mass="46686">MPHFDLDYQLTEAVLDNGLRVIVNRDPMAPAQAVNIWYQVGSADERAGATGFAHLFEHLMFSGSRQVASSEHLSSIESIGGSANATTSFDRTNFFETVPPGALELALWLEAERMESLAVTEENFATQREVVKEEKRQRYDNVPYGDQIELLLGLNFPTGHPYDHPPIGSMADLDAASLDDAQDFYRRWYRPDNAVLSVCGPLPPKDVIELARRQLGAIEPKAPDQPRQAIPARPHSGEPFSLVERAVPSTLLHLCWRTPPFADPAHLAVEQALAILASGQASRLPELLERRIGSAESVGSGDFGLSREVSLATITARVRRGHRAEEIIDATLTELDRLACAGPTAQELARANATFDREWLGRLASVEARADEISSFATLTGDPREINSLLSRVHAITADEIAQATRDWLAPAARATLVYQAQENR</sequence>
<evidence type="ECO:0000256" key="5">
    <source>
        <dbReference type="ARBA" id="ARBA00023049"/>
    </source>
</evidence>
<evidence type="ECO:0000259" key="6">
    <source>
        <dbReference type="Pfam" id="PF00675"/>
    </source>
</evidence>
<evidence type="ECO:0000256" key="4">
    <source>
        <dbReference type="ARBA" id="ARBA00022833"/>
    </source>
</evidence>
<dbReference type="Pfam" id="PF00675">
    <property type="entry name" value="Peptidase_M16"/>
    <property type="match status" value="1"/>
</dbReference>
<dbReference type="InterPro" id="IPR011249">
    <property type="entry name" value="Metalloenz_LuxS/M16"/>
</dbReference>
<dbReference type="InterPro" id="IPR011765">
    <property type="entry name" value="Pept_M16_N"/>
</dbReference>
<dbReference type="STRING" id="64702.SAMN05443377_10514"/>
<dbReference type="InterPro" id="IPR050626">
    <property type="entry name" value="Peptidase_M16"/>
</dbReference>